<keyword evidence="2" id="KW-1185">Reference proteome</keyword>
<proteinExistence type="predicted"/>
<evidence type="ECO:0000313" key="3">
    <source>
        <dbReference type="RefSeq" id="XP_056695162.1"/>
    </source>
</evidence>
<dbReference type="GeneID" id="130469732"/>
<dbReference type="RefSeq" id="XP_056695162.1">
    <property type="nucleotide sequence ID" value="XM_056839184.1"/>
</dbReference>
<gene>
    <name evidence="3" type="primary">LOC130469732</name>
</gene>
<evidence type="ECO:0000259" key="1">
    <source>
        <dbReference type="Pfam" id="PF07727"/>
    </source>
</evidence>
<name>A0ABM3RHR6_SPIOL</name>
<organism evidence="2 3">
    <name type="scientific">Spinacia oleracea</name>
    <name type="common">Spinach</name>
    <dbReference type="NCBI Taxonomy" id="3562"/>
    <lineage>
        <taxon>Eukaryota</taxon>
        <taxon>Viridiplantae</taxon>
        <taxon>Streptophyta</taxon>
        <taxon>Embryophyta</taxon>
        <taxon>Tracheophyta</taxon>
        <taxon>Spermatophyta</taxon>
        <taxon>Magnoliopsida</taxon>
        <taxon>eudicotyledons</taxon>
        <taxon>Gunneridae</taxon>
        <taxon>Pentapetalae</taxon>
        <taxon>Caryophyllales</taxon>
        <taxon>Chenopodiaceae</taxon>
        <taxon>Chenopodioideae</taxon>
        <taxon>Anserineae</taxon>
        <taxon>Spinacia</taxon>
    </lineage>
</organism>
<dbReference type="Pfam" id="PF07727">
    <property type="entry name" value="RVT_2"/>
    <property type="match status" value="1"/>
</dbReference>
<protein>
    <submittedName>
        <fullName evidence="3">Uncharacterized mitochondrial protein AtMg00820-like</fullName>
    </submittedName>
</protein>
<dbReference type="Proteomes" id="UP000813463">
    <property type="component" value="Chromosome 3"/>
</dbReference>
<sequence>MGKEGEDSTTKVESPVNCEHFSSKHRYLIAALQKENAPEILKQTMRHEGCRKEIAAETDALEEQGTWTLESLPTGKKALGSKWVYTEKRDEDGNLLRLKARLVCLGNHQEQGLDYNETFARPSGEIGDSSYFSSNCNS</sequence>
<dbReference type="InterPro" id="IPR013103">
    <property type="entry name" value="RVT_2"/>
</dbReference>
<evidence type="ECO:0000313" key="2">
    <source>
        <dbReference type="Proteomes" id="UP000813463"/>
    </source>
</evidence>
<reference evidence="3" key="2">
    <citation type="submission" date="2025-08" db="UniProtKB">
        <authorList>
            <consortium name="RefSeq"/>
        </authorList>
    </citation>
    <scope>IDENTIFICATION</scope>
    <source>
        <tissue evidence="3">Leaf</tissue>
    </source>
</reference>
<feature type="domain" description="Reverse transcriptase Ty1/copia-type" evidence="1">
    <location>
        <begin position="66"/>
        <end position="120"/>
    </location>
</feature>
<reference evidence="2" key="1">
    <citation type="journal article" date="2021" name="Nat. Commun.">
        <title>Genomic analyses provide insights into spinach domestication and the genetic basis of agronomic traits.</title>
        <authorList>
            <person name="Cai X."/>
            <person name="Sun X."/>
            <person name="Xu C."/>
            <person name="Sun H."/>
            <person name="Wang X."/>
            <person name="Ge C."/>
            <person name="Zhang Z."/>
            <person name="Wang Q."/>
            <person name="Fei Z."/>
            <person name="Jiao C."/>
            <person name="Wang Q."/>
        </authorList>
    </citation>
    <scope>NUCLEOTIDE SEQUENCE [LARGE SCALE GENOMIC DNA]</scope>
    <source>
        <strain evidence="2">cv. Varoflay</strain>
    </source>
</reference>
<accession>A0ABM3RHR6</accession>